<proteinExistence type="predicted"/>
<reference evidence="1" key="1">
    <citation type="journal article" date="2023" name="Insect Mol. Biol.">
        <title>Genome sequencing provides insights into the evolution of gene families encoding plant cell wall-degrading enzymes in longhorned beetles.</title>
        <authorList>
            <person name="Shin N.R."/>
            <person name="Okamura Y."/>
            <person name="Kirsch R."/>
            <person name="Pauchet Y."/>
        </authorList>
    </citation>
    <scope>NUCLEOTIDE SEQUENCE</scope>
    <source>
        <strain evidence="1">RBIC_L_NR</strain>
    </source>
</reference>
<sequence>MILVCIDRQKANGTARNIFTPTSISMKSLGELPKDTCFEVTPPKVSQKSIDIYKKYINVGINGGYDPKPSDMAIYKKYASFK</sequence>
<name>A0AAV8X9B8_9CUCU</name>
<dbReference type="Proteomes" id="UP001162156">
    <property type="component" value="Unassembled WGS sequence"/>
</dbReference>
<dbReference type="AlphaFoldDB" id="A0AAV8X9B8"/>
<dbReference type="EMBL" id="JANEYF010003616">
    <property type="protein sequence ID" value="KAJ8935179.1"/>
    <property type="molecule type" value="Genomic_DNA"/>
</dbReference>
<evidence type="ECO:0000313" key="1">
    <source>
        <dbReference type="EMBL" id="KAJ8935179.1"/>
    </source>
</evidence>
<keyword evidence="2" id="KW-1185">Reference proteome</keyword>
<accession>A0AAV8X9B8</accession>
<evidence type="ECO:0000313" key="2">
    <source>
        <dbReference type="Proteomes" id="UP001162156"/>
    </source>
</evidence>
<comment type="caution">
    <text evidence="1">The sequence shown here is derived from an EMBL/GenBank/DDBJ whole genome shotgun (WGS) entry which is preliminary data.</text>
</comment>
<protein>
    <submittedName>
        <fullName evidence="1">Uncharacterized protein</fullName>
    </submittedName>
</protein>
<gene>
    <name evidence="1" type="ORF">NQ314_012958</name>
</gene>
<organism evidence="1 2">
    <name type="scientific">Rhamnusium bicolor</name>
    <dbReference type="NCBI Taxonomy" id="1586634"/>
    <lineage>
        <taxon>Eukaryota</taxon>
        <taxon>Metazoa</taxon>
        <taxon>Ecdysozoa</taxon>
        <taxon>Arthropoda</taxon>
        <taxon>Hexapoda</taxon>
        <taxon>Insecta</taxon>
        <taxon>Pterygota</taxon>
        <taxon>Neoptera</taxon>
        <taxon>Endopterygota</taxon>
        <taxon>Coleoptera</taxon>
        <taxon>Polyphaga</taxon>
        <taxon>Cucujiformia</taxon>
        <taxon>Chrysomeloidea</taxon>
        <taxon>Cerambycidae</taxon>
        <taxon>Lepturinae</taxon>
        <taxon>Rhagiini</taxon>
        <taxon>Rhamnusium</taxon>
    </lineage>
</organism>